<evidence type="ECO:0008006" key="3">
    <source>
        <dbReference type="Google" id="ProtNLM"/>
    </source>
</evidence>
<protein>
    <recommendedName>
        <fullName evidence="3">RteC protein</fullName>
    </recommendedName>
</protein>
<sequence length="292" mass="34345">MIQEISNRLLAQLESELEKVAFEHRDAFVRWTSALKLIRDALAKLKVHFKDCVFKDKAEEITFFKFIKPAFYHWNIYYSELYEIEVNLPKGDAAKQLEFLEQELQYVTRFFRQYAFLYQYYKLKAEELDSLYFIRGAQPQHILLPNIPDLDPEFSTSCDYLFSKFKAFEALRDWLVERVLDLRRSPAAPFDPGGEASVLHWTGDTINLAEVGIGIYQTVQVNNGSASIADIFRALEDTFHVNLGIPSKRVSELRRRKRLDRTQYLGEMRESIERKLDKENEYDPYKRGQGKV</sequence>
<dbReference type="Pfam" id="PF09357">
    <property type="entry name" value="RteC"/>
    <property type="match status" value="1"/>
</dbReference>
<keyword evidence="2" id="KW-1185">Reference proteome</keyword>
<evidence type="ECO:0000313" key="2">
    <source>
        <dbReference type="Proteomes" id="UP000251402"/>
    </source>
</evidence>
<dbReference type="OrthoDB" id="790983at2"/>
<reference evidence="1" key="1">
    <citation type="submission" date="2019-08" db="EMBL/GenBank/DDBJ databases">
        <title>Comparative genome analysis confer to the adaptation heavy metal polluted environment.</title>
        <authorList>
            <person name="Li Y."/>
        </authorList>
    </citation>
    <scope>NUCLEOTIDE SEQUENCE [LARGE SCALE GENOMIC DNA]</scope>
    <source>
        <strain evidence="1">P1</strain>
    </source>
</reference>
<organism evidence="1 2">
    <name type="scientific">Mucilaginibacter rubeus</name>
    <dbReference type="NCBI Taxonomy" id="2027860"/>
    <lineage>
        <taxon>Bacteria</taxon>
        <taxon>Pseudomonadati</taxon>
        <taxon>Bacteroidota</taxon>
        <taxon>Sphingobacteriia</taxon>
        <taxon>Sphingobacteriales</taxon>
        <taxon>Sphingobacteriaceae</taxon>
        <taxon>Mucilaginibacter</taxon>
    </lineage>
</organism>
<evidence type="ECO:0000313" key="1">
    <source>
        <dbReference type="EMBL" id="QEM09175.1"/>
    </source>
</evidence>
<dbReference type="EMBL" id="CP043450">
    <property type="protein sequence ID" value="QEM09175.1"/>
    <property type="molecule type" value="Genomic_DNA"/>
</dbReference>
<dbReference type="Proteomes" id="UP000251402">
    <property type="component" value="Chromosome"/>
</dbReference>
<name>A0A5C1HU56_9SPHI</name>
<dbReference type="InterPro" id="IPR018534">
    <property type="entry name" value="Tet_reg_excision_RteC"/>
</dbReference>
<proteinExistence type="predicted"/>
<dbReference type="AlphaFoldDB" id="A0A5C1HU56"/>
<dbReference type="KEGG" id="mrub:DEO27_003790"/>
<dbReference type="RefSeq" id="WP_112569901.1">
    <property type="nucleotide sequence ID" value="NZ_CP043450.1"/>
</dbReference>
<accession>A0A5C1HU56</accession>
<gene>
    <name evidence="1" type="ORF">DEO27_003790</name>
</gene>